<proteinExistence type="predicted"/>
<evidence type="ECO:0000313" key="2">
    <source>
        <dbReference type="Proteomes" id="UP000199182"/>
    </source>
</evidence>
<name>A0A1G9U4X8_9FIRM</name>
<dbReference type="InterPro" id="IPR044213">
    <property type="entry name" value="At2g44920-like"/>
</dbReference>
<dbReference type="InterPro" id="IPR001646">
    <property type="entry name" value="5peptide_repeat"/>
</dbReference>
<dbReference type="Proteomes" id="UP000199182">
    <property type="component" value="Unassembled WGS sequence"/>
</dbReference>
<gene>
    <name evidence="1" type="ORF">SAMN05192585_10179</name>
</gene>
<dbReference type="EMBL" id="FNID01000001">
    <property type="protein sequence ID" value="SDM55027.1"/>
    <property type="molecule type" value="Genomic_DNA"/>
</dbReference>
<keyword evidence="2" id="KW-1185">Reference proteome</keyword>
<organism evidence="1 2">
    <name type="scientific">Acetanaerobacterium elongatum</name>
    <dbReference type="NCBI Taxonomy" id="258515"/>
    <lineage>
        <taxon>Bacteria</taxon>
        <taxon>Bacillati</taxon>
        <taxon>Bacillota</taxon>
        <taxon>Clostridia</taxon>
        <taxon>Eubacteriales</taxon>
        <taxon>Oscillospiraceae</taxon>
        <taxon>Acetanaerobacterium</taxon>
    </lineage>
</organism>
<dbReference type="Pfam" id="PF00805">
    <property type="entry name" value="Pentapeptide"/>
    <property type="match status" value="1"/>
</dbReference>
<dbReference type="AlphaFoldDB" id="A0A1G9U4X8"/>
<evidence type="ECO:0000313" key="1">
    <source>
        <dbReference type="EMBL" id="SDM55027.1"/>
    </source>
</evidence>
<dbReference type="PANTHER" id="PTHR47200:SF2">
    <property type="entry name" value="THYLAKOID LUMENAL 15 KDA PROTEIN 1, CHLOROPLASTIC"/>
    <property type="match status" value="1"/>
</dbReference>
<sequence length="281" mass="31123">MTQSDKDMNIQHLKPDCSACFGLCCVALYFSKQDGFPADKSAGTPCEQLNRQFRCAVHERLGALGLKGCRAYECFGAGQQVSQVTFHGVSWRQQPEKAEVMFKAFLIMRQLYESCWYLNEALSFHAAAPVLKELQEALSQSEAAANLPLQDLLRFDLDGYHQHISGLLRKVSLLVRTEKSRTMKIKLAPQSNGAPKDYLGKDLRKQNLRCACLRGSCLIAANLQGADLTGTDLLGADMRDADIRGANLSESLFLTQFQVNTARGDGNTKLPPSLSHPKHWA</sequence>
<dbReference type="OrthoDB" id="154708at2"/>
<dbReference type="RefSeq" id="WP_092637355.1">
    <property type="nucleotide sequence ID" value="NZ_FNID01000001.1"/>
</dbReference>
<accession>A0A1G9U4X8</accession>
<dbReference type="STRING" id="258515.SAMN05192585_10179"/>
<dbReference type="Gene3D" id="2.160.20.80">
    <property type="entry name" value="E3 ubiquitin-protein ligase SopA"/>
    <property type="match status" value="1"/>
</dbReference>
<dbReference type="PANTHER" id="PTHR47200">
    <property type="entry name" value="THYLAKOID LUMENAL 15 KDA PROTEIN 1, CHLOROPLASTIC"/>
    <property type="match status" value="1"/>
</dbReference>
<dbReference type="SUPFAM" id="SSF141571">
    <property type="entry name" value="Pentapeptide repeat-like"/>
    <property type="match status" value="1"/>
</dbReference>
<reference evidence="1 2" key="1">
    <citation type="submission" date="2016-10" db="EMBL/GenBank/DDBJ databases">
        <authorList>
            <person name="de Groot N.N."/>
        </authorList>
    </citation>
    <scope>NUCLEOTIDE SEQUENCE [LARGE SCALE GENOMIC DNA]</scope>
    <source>
        <strain evidence="1 2">CGMCC 1.5012</strain>
    </source>
</reference>
<protein>
    <submittedName>
        <fullName evidence="1">Uncharacterized protein YjbI, contains pentapeptide repeats</fullName>
    </submittedName>
</protein>